<proteinExistence type="predicted"/>
<dbReference type="Gene3D" id="3.10.180.10">
    <property type="entry name" value="2,3-Dihydroxybiphenyl 1,2-Dioxygenase, domain 1"/>
    <property type="match status" value="1"/>
</dbReference>
<keyword evidence="1" id="KW-0479">Metal-binding</keyword>
<dbReference type="InterPro" id="IPR029068">
    <property type="entry name" value="Glyas_Bleomycin-R_OHBP_Dase"/>
</dbReference>
<dbReference type="Proteomes" id="UP000031408">
    <property type="component" value="Unassembled WGS sequence"/>
</dbReference>
<dbReference type="Pfam" id="PF00903">
    <property type="entry name" value="Glyoxalase"/>
    <property type="match status" value="1"/>
</dbReference>
<dbReference type="PANTHER" id="PTHR36113:SF6">
    <property type="entry name" value="FOSFOMYCIN RESISTANCE PROTEIN FOSX"/>
    <property type="match status" value="1"/>
</dbReference>
<dbReference type="InterPro" id="IPR004360">
    <property type="entry name" value="Glyas_Fos-R_dOase_dom"/>
</dbReference>
<evidence type="ECO:0000256" key="1">
    <source>
        <dbReference type="ARBA" id="ARBA00022723"/>
    </source>
</evidence>
<gene>
    <name evidence="3" type="ORF">OI18_01980</name>
</gene>
<evidence type="ECO:0000259" key="2">
    <source>
        <dbReference type="Pfam" id="PF00903"/>
    </source>
</evidence>
<dbReference type="EMBL" id="JSVC01000002">
    <property type="protein sequence ID" value="KIC96158.1"/>
    <property type="molecule type" value="Genomic_DNA"/>
</dbReference>
<feature type="domain" description="Glyoxalase/fosfomycin resistance/dioxygenase" evidence="2">
    <location>
        <begin position="2"/>
        <end position="120"/>
    </location>
</feature>
<dbReference type="PANTHER" id="PTHR36113">
    <property type="entry name" value="LYASE, PUTATIVE-RELATED-RELATED"/>
    <property type="match status" value="1"/>
</dbReference>
<comment type="caution">
    <text evidence="3">The sequence shown here is derived from an EMBL/GenBank/DDBJ whole genome shotgun (WGS) entry which is preliminary data.</text>
</comment>
<dbReference type="GO" id="GO:0046872">
    <property type="term" value="F:metal ion binding"/>
    <property type="evidence" value="ECO:0007669"/>
    <property type="project" value="UniProtKB-KW"/>
</dbReference>
<dbReference type="STRING" id="1349421.OI18_01980"/>
<sequence length="124" mass="14157">MRINHLALYVADLNASTSFYQNIIGLKTIPEPFKDGKHTWFSIGDKAHLHLIAGRVDEPVPTKNTHLCFSTSKFDDLISKLKDKQIAFEDWAGTSGGITKRVDGIRQIWFRDPDGYWIEVNDDH</sequence>
<evidence type="ECO:0000313" key="3">
    <source>
        <dbReference type="EMBL" id="KIC96158.1"/>
    </source>
</evidence>
<keyword evidence="4" id="KW-1185">Reference proteome</keyword>
<dbReference type="SUPFAM" id="SSF54593">
    <property type="entry name" value="Glyoxalase/Bleomycin resistance protein/Dihydroxybiphenyl dioxygenase"/>
    <property type="match status" value="1"/>
</dbReference>
<accession>A0A0C1LLD4</accession>
<protein>
    <submittedName>
        <fullName evidence="3">Glyoxalase</fullName>
    </submittedName>
</protein>
<organism evidence="3 4">
    <name type="scientific">Flavihumibacter solisilvae</name>
    <dbReference type="NCBI Taxonomy" id="1349421"/>
    <lineage>
        <taxon>Bacteria</taxon>
        <taxon>Pseudomonadati</taxon>
        <taxon>Bacteroidota</taxon>
        <taxon>Chitinophagia</taxon>
        <taxon>Chitinophagales</taxon>
        <taxon>Chitinophagaceae</taxon>
        <taxon>Flavihumibacter</taxon>
    </lineage>
</organism>
<dbReference type="InterPro" id="IPR051332">
    <property type="entry name" value="Fosfomycin_Res_Enzymes"/>
</dbReference>
<reference evidence="3 4" key="1">
    <citation type="submission" date="2014-11" db="EMBL/GenBank/DDBJ databases">
        <title>Genome sequence of Flavihumibacter solisilvae 3-3.</title>
        <authorList>
            <person name="Zhou G."/>
            <person name="Li M."/>
            <person name="Wang G."/>
        </authorList>
    </citation>
    <scope>NUCLEOTIDE SEQUENCE [LARGE SCALE GENOMIC DNA]</scope>
    <source>
        <strain evidence="3 4">3-3</strain>
    </source>
</reference>
<dbReference type="AlphaFoldDB" id="A0A0C1LLD4"/>
<evidence type="ECO:0000313" key="4">
    <source>
        <dbReference type="Proteomes" id="UP000031408"/>
    </source>
</evidence>
<name>A0A0C1LLD4_9BACT</name>